<comment type="subcellular location">
    <subcellularLocation>
        <location evidence="6">Cell membrane</location>
        <topology evidence="6">Multi-pass membrane protein</topology>
    </subcellularLocation>
    <subcellularLocation>
        <location evidence="1">Membrane</location>
        <topology evidence="1">Multi-pass membrane protein</topology>
    </subcellularLocation>
</comment>
<evidence type="ECO:0000256" key="3">
    <source>
        <dbReference type="ARBA" id="ARBA00022692"/>
    </source>
</evidence>
<proteinExistence type="inferred from homology"/>
<feature type="transmembrane region" description="Helical" evidence="6">
    <location>
        <begin position="302"/>
        <end position="323"/>
    </location>
</feature>
<feature type="transmembrane region" description="Helical" evidence="6">
    <location>
        <begin position="211"/>
        <end position="235"/>
    </location>
</feature>
<gene>
    <name evidence="8" type="ordered locus">Tmar_1728</name>
</gene>
<feature type="transmembrane region" description="Helical" evidence="6">
    <location>
        <begin position="247"/>
        <end position="266"/>
    </location>
</feature>
<dbReference type="PANTHER" id="PTHR43701">
    <property type="entry name" value="MEMBRANE TRANSPORTER PROTEIN MJ0441-RELATED"/>
    <property type="match status" value="1"/>
</dbReference>
<accession>E6SHV5</accession>
<reference evidence="8 9" key="1">
    <citation type="journal article" date="2010" name="Stand. Genomic Sci.">
        <title>Complete genome sequence of Thermaerobacter marianensis type strain (7p75a).</title>
        <authorList>
            <person name="Han C."/>
            <person name="Gu W."/>
            <person name="Zhang X."/>
            <person name="Lapidus A."/>
            <person name="Nolan M."/>
            <person name="Copeland A."/>
            <person name="Lucas S."/>
            <person name="Del Rio T.G."/>
            <person name="Tice H."/>
            <person name="Cheng J.F."/>
            <person name="Tapia R."/>
            <person name="Goodwin L."/>
            <person name="Pitluck S."/>
            <person name="Pagani I."/>
            <person name="Ivanova N."/>
            <person name="Mavromatis K."/>
            <person name="Mikhailova N."/>
            <person name="Pati A."/>
            <person name="Chen A."/>
            <person name="Palaniappan K."/>
            <person name="Land M."/>
            <person name="Hauser L."/>
            <person name="Chang Y.J."/>
            <person name="Jeffries C.D."/>
            <person name="Schneider S."/>
            <person name="Rohde M."/>
            <person name="Goker M."/>
            <person name="Pukall R."/>
            <person name="Woyke T."/>
            <person name="Bristow J."/>
            <person name="Eisen J.A."/>
            <person name="Markowitz V."/>
            <person name="Hugenholtz P."/>
            <person name="Kyrpides N.C."/>
            <person name="Klenk H.P."/>
            <person name="Detter J.C."/>
        </authorList>
    </citation>
    <scope>NUCLEOTIDE SEQUENCE [LARGE SCALE GENOMIC DNA]</scope>
    <source>
        <strain evidence="9">ATCC 700841 / DSM 12885 / JCM 10246 / 7p75a</strain>
    </source>
</reference>
<reference evidence="9" key="2">
    <citation type="journal article" date="2010" name="Stand. Genomic Sci.">
        <title>Complete genome sequence of Thermaerobacter marianensis type strain (7p75aT).</title>
        <authorList>
            <person name="Han C."/>
            <person name="Gu W."/>
            <person name="Zhang X."/>
            <person name="Lapidus A."/>
            <person name="Nolan M."/>
            <person name="Copeland A."/>
            <person name="Lucas S."/>
            <person name="Glavina Del Rio T."/>
            <person name="Tice H."/>
            <person name="Cheng J."/>
            <person name="Tapia R."/>
            <person name="Goodwin L."/>
            <person name="Pitluck S."/>
            <person name="Pagani I."/>
            <person name="Ivanova N."/>
            <person name="Mavromatis K."/>
            <person name="Mikhailova N."/>
            <person name="Pati A."/>
            <person name="Chen A."/>
            <person name="Palaniappan K."/>
            <person name="Land M."/>
            <person name="Hauser L."/>
            <person name="Chang Y."/>
            <person name="Jeffries C."/>
            <person name="Schneider S."/>
            <person name="Rohde M."/>
            <person name="Goker M."/>
            <person name="Pukall R."/>
            <person name="Woyke T."/>
            <person name="Bristow J."/>
            <person name="Eisen J."/>
            <person name="Markowitz V."/>
            <person name="Hugenholtz P."/>
            <person name="Kyrpides N."/>
            <person name="Klenk H."/>
            <person name="Detter J."/>
        </authorList>
    </citation>
    <scope>NUCLEOTIDE SEQUENCE [LARGE SCALE GENOMIC DNA]</scope>
    <source>
        <strain evidence="9">ATCC 700841 / DSM 12885 / JCM 10246 / 7p75a</strain>
    </source>
</reference>
<feature type="transmembrane region" description="Helical" evidence="6">
    <location>
        <begin position="101"/>
        <end position="119"/>
    </location>
</feature>
<evidence type="ECO:0000313" key="9">
    <source>
        <dbReference type="Proteomes" id="UP000008915"/>
    </source>
</evidence>
<dbReference type="EMBL" id="CP002344">
    <property type="protein sequence ID" value="ADU51835.1"/>
    <property type="molecule type" value="Genomic_DNA"/>
</dbReference>
<sequence>MPLAPAGLIALGFVVGAFGTLIGAGGGFLLVPVLALLYPADDPGTLTGISLLVVAVNALSGSVAYARMGRIDFRAGAWFAVAAVPGAILGAWASTLMSRRVFEALLGMLMVVAAVWLLSRAHRPAAAGMGPAVARPTGTGTTPDLAAGQGPGGQGAVEPHAAAGPAGGAAVPQPADGPTPANQLHAGQDLAADRSAAGAARGRTLLRGMALSFLVGVVSSLLGIGGGIIHVPLLVTLLDYPVHVATATSHFVLALTGWAGVAVHAWAGTYHHGLRRAALLATGVIPGAQLGAVLSRRVDDRWILRGLAFGLLLAGVRVLAAAAGA</sequence>
<dbReference type="AlphaFoldDB" id="E6SHV5"/>
<feature type="transmembrane region" description="Helical" evidence="6">
    <location>
        <begin position="77"/>
        <end position="95"/>
    </location>
</feature>
<dbReference type="STRING" id="644966.Tmar_1728"/>
<evidence type="ECO:0000256" key="6">
    <source>
        <dbReference type="RuleBase" id="RU363041"/>
    </source>
</evidence>
<feature type="region of interest" description="Disordered" evidence="7">
    <location>
        <begin position="128"/>
        <end position="184"/>
    </location>
</feature>
<feature type="transmembrane region" description="Helical" evidence="6">
    <location>
        <begin position="44"/>
        <end position="65"/>
    </location>
</feature>
<dbReference type="GO" id="GO:0005886">
    <property type="term" value="C:plasma membrane"/>
    <property type="evidence" value="ECO:0007669"/>
    <property type="project" value="UniProtKB-SubCell"/>
</dbReference>
<evidence type="ECO:0000256" key="4">
    <source>
        <dbReference type="ARBA" id="ARBA00022989"/>
    </source>
</evidence>
<dbReference type="Pfam" id="PF01925">
    <property type="entry name" value="TauE"/>
    <property type="match status" value="1"/>
</dbReference>
<keyword evidence="5 6" id="KW-0472">Membrane</keyword>
<comment type="similarity">
    <text evidence="2 6">Belongs to the 4-toluene sulfonate uptake permease (TSUP) (TC 2.A.102) family.</text>
</comment>
<dbReference type="HOGENOM" id="CLU_045498_5_3_9"/>
<dbReference type="RefSeq" id="WP_013496136.1">
    <property type="nucleotide sequence ID" value="NC_014831.1"/>
</dbReference>
<feature type="transmembrane region" description="Helical" evidence="6">
    <location>
        <begin position="7"/>
        <end position="38"/>
    </location>
</feature>
<evidence type="ECO:0000256" key="7">
    <source>
        <dbReference type="SAM" id="MobiDB-lite"/>
    </source>
</evidence>
<keyword evidence="4 6" id="KW-1133">Transmembrane helix</keyword>
<organism evidence="8 9">
    <name type="scientific">Thermaerobacter marianensis (strain ATCC 700841 / DSM 12885 / JCM 10246 / 7p75a)</name>
    <dbReference type="NCBI Taxonomy" id="644966"/>
    <lineage>
        <taxon>Bacteria</taxon>
        <taxon>Bacillati</taxon>
        <taxon>Bacillota</taxon>
        <taxon>Clostridia</taxon>
        <taxon>Eubacteriales</taxon>
        <taxon>Clostridiales Family XVII. Incertae Sedis</taxon>
        <taxon>Thermaerobacter</taxon>
    </lineage>
</organism>
<evidence type="ECO:0000256" key="5">
    <source>
        <dbReference type="ARBA" id="ARBA00023136"/>
    </source>
</evidence>
<evidence type="ECO:0000256" key="2">
    <source>
        <dbReference type="ARBA" id="ARBA00009142"/>
    </source>
</evidence>
<protein>
    <recommendedName>
        <fullName evidence="6">Probable membrane transporter protein</fullName>
    </recommendedName>
</protein>
<feature type="compositionally biased region" description="Low complexity" evidence="7">
    <location>
        <begin position="156"/>
        <end position="178"/>
    </location>
</feature>
<dbReference type="InterPro" id="IPR002781">
    <property type="entry name" value="TM_pro_TauE-like"/>
</dbReference>
<evidence type="ECO:0000313" key="8">
    <source>
        <dbReference type="EMBL" id="ADU51835.1"/>
    </source>
</evidence>
<dbReference type="Proteomes" id="UP000008915">
    <property type="component" value="Chromosome"/>
</dbReference>
<dbReference type="eggNOG" id="COG0730">
    <property type="taxonomic scope" value="Bacteria"/>
</dbReference>
<dbReference type="InterPro" id="IPR051598">
    <property type="entry name" value="TSUP/Inactive_protease-like"/>
</dbReference>
<keyword evidence="6" id="KW-1003">Cell membrane</keyword>
<keyword evidence="9" id="KW-1185">Reference proteome</keyword>
<dbReference type="PANTHER" id="PTHR43701:SF5">
    <property type="entry name" value="MEMBRANE TRANSPORTER PROTEIN-RELATED"/>
    <property type="match status" value="1"/>
</dbReference>
<name>E6SHV5_THEM7</name>
<dbReference type="KEGG" id="tmr:Tmar_1728"/>
<evidence type="ECO:0000256" key="1">
    <source>
        <dbReference type="ARBA" id="ARBA00004141"/>
    </source>
</evidence>
<keyword evidence="3 6" id="KW-0812">Transmembrane</keyword>